<proteinExistence type="predicted"/>
<dbReference type="Pfam" id="PF12229">
    <property type="entry name" value="PG_binding_4"/>
    <property type="match status" value="1"/>
</dbReference>
<protein>
    <submittedName>
        <fullName evidence="4">Vancomycin resistance protein YoaR, contains peptidoglycan-binding and VanW domains</fullName>
    </submittedName>
</protein>
<dbReference type="PANTHER" id="PTHR35788:SF1">
    <property type="entry name" value="EXPORTED PROTEIN"/>
    <property type="match status" value="1"/>
</dbReference>
<dbReference type="STRING" id="1814289.SAMN05216410_1857"/>
<feature type="transmembrane region" description="Helical" evidence="2">
    <location>
        <begin position="141"/>
        <end position="163"/>
    </location>
</feature>
<accession>A0A1G6MDX1</accession>
<evidence type="ECO:0000256" key="1">
    <source>
        <dbReference type="SAM" id="MobiDB-lite"/>
    </source>
</evidence>
<evidence type="ECO:0000256" key="2">
    <source>
        <dbReference type="SAM" id="Phobius"/>
    </source>
</evidence>
<feature type="domain" description="YoaR-like putative peptidoglycan binding" evidence="3">
    <location>
        <begin position="331"/>
        <end position="442"/>
    </location>
</feature>
<dbReference type="Pfam" id="PF04294">
    <property type="entry name" value="VanW"/>
    <property type="match status" value="1"/>
</dbReference>
<dbReference type="InterPro" id="IPR022029">
    <property type="entry name" value="YoaR-like_PG-bd"/>
</dbReference>
<evidence type="ECO:0000313" key="4">
    <source>
        <dbReference type="EMBL" id="SDC53762.1"/>
    </source>
</evidence>
<name>A0A1G6MDX1_9MICO</name>
<feature type="region of interest" description="Disordered" evidence="1">
    <location>
        <begin position="1"/>
        <end position="43"/>
    </location>
</feature>
<evidence type="ECO:0000259" key="3">
    <source>
        <dbReference type="Pfam" id="PF12229"/>
    </source>
</evidence>
<dbReference type="OrthoDB" id="9813301at2"/>
<dbReference type="InterPro" id="IPR007391">
    <property type="entry name" value="Vancomycin_resist_VanW"/>
</dbReference>
<keyword evidence="5" id="KW-1185">Reference proteome</keyword>
<feature type="compositionally biased region" description="Polar residues" evidence="1">
    <location>
        <begin position="1"/>
        <end position="16"/>
    </location>
</feature>
<dbReference type="PANTHER" id="PTHR35788">
    <property type="entry name" value="EXPORTED PROTEIN-RELATED"/>
    <property type="match status" value="1"/>
</dbReference>
<gene>
    <name evidence="4" type="ORF">SAMN05216410_1857</name>
</gene>
<reference evidence="4 5" key="1">
    <citation type="submission" date="2016-09" db="EMBL/GenBank/DDBJ databases">
        <authorList>
            <person name="Capua I."/>
            <person name="De Benedictis P."/>
            <person name="Joannis T."/>
            <person name="Lombin L.H."/>
            <person name="Cattoli G."/>
        </authorList>
    </citation>
    <scope>NUCLEOTIDE SEQUENCE [LARGE SCALE GENOMIC DNA]</scope>
    <source>
        <strain evidence="4 5">ISLP-3</strain>
    </source>
</reference>
<dbReference type="EMBL" id="FMYH01000003">
    <property type="protein sequence ID" value="SDC53762.1"/>
    <property type="molecule type" value="Genomic_DNA"/>
</dbReference>
<keyword evidence="2" id="KW-0472">Membrane</keyword>
<evidence type="ECO:0000313" key="5">
    <source>
        <dbReference type="Proteomes" id="UP000199039"/>
    </source>
</evidence>
<feature type="region of interest" description="Disordered" evidence="1">
    <location>
        <begin position="57"/>
        <end position="99"/>
    </location>
</feature>
<organism evidence="4 5">
    <name type="scientific">Sanguibacter gelidistatuariae</name>
    <dbReference type="NCBI Taxonomy" id="1814289"/>
    <lineage>
        <taxon>Bacteria</taxon>
        <taxon>Bacillati</taxon>
        <taxon>Actinomycetota</taxon>
        <taxon>Actinomycetes</taxon>
        <taxon>Micrococcales</taxon>
        <taxon>Sanguibacteraceae</taxon>
        <taxon>Sanguibacter</taxon>
    </lineage>
</organism>
<keyword evidence="2" id="KW-0812">Transmembrane</keyword>
<sequence>MTSSADETTPVPQSSTAPPPQPLDGGGTAAPTPDSAPWVQRNPSGIAVQGLSYPVLQRPPVETPTEALAATPTDPTAAATPAAGSSAGDSASPTDPATSVLPTIQDEIVPAQTTTETLQGEPGSPLSVFDADDSGRRWPKVLLWTGIGLVVAAGAYVGAQWHFADRIPRGTTVAGVDIGGLSSDDAVARLTTELGGISTAPIPVTAGEAATTIDPVSAGLTFDAAATVEGLTEFTLAPGHLLAQISGGREIDPVTVVDATKLAVATDLLATDLAVPATSGTVGFVDGGAVQTPAADGTALDEKQAADVVTSGWLSAARPIDLPTTTVEPEITQAETDAAFGQAQQVAASSVSVTVAGQVAEIPVANLTAAATFTSTDGDLVLAFDGTKLVQDVIDRTTALLANSSDATFVFVDNAPVIQPGVPGTTLDPATLAAAVQKAALSDVRSAEVELVPSDPAQSTQALEALGVTAKVSEFATPLTNEPDRTENLRIAAEKITGVLVKPGETFSLTEAIGPFTRENGYKDAHIIVNGNIVEGVGGGLSQMSTTTYNAGFFAGMVDVEHQPHSYWFTRYPEGREATLYDGQIDMRWRNDSPYGVLLQSWIADGKLNVAVWSTPYYTVETTTSARSGVVAPTTEHRTGASCAPQSMGGGGFSVSVWRKVTITATGEETINETNKWRYRPQNAVVCDG</sequence>
<dbReference type="Proteomes" id="UP000199039">
    <property type="component" value="Unassembled WGS sequence"/>
</dbReference>
<keyword evidence="2" id="KW-1133">Transmembrane helix</keyword>
<dbReference type="InterPro" id="IPR052913">
    <property type="entry name" value="Glycopeptide_resist_protein"/>
</dbReference>
<feature type="compositionally biased region" description="Low complexity" evidence="1">
    <location>
        <begin position="59"/>
        <end position="97"/>
    </location>
</feature>
<dbReference type="RefSeq" id="WP_093182677.1">
    <property type="nucleotide sequence ID" value="NZ_FMYH01000003.1"/>
</dbReference>
<dbReference type="AlphaFoldDB" id="A0A1G6MDX1"/>